<dbReference type="GO" id="GO:0005886">
    <property type="term" value="C:plasma membrane"/>
    <property type="evidence" value="ECO:0007669"/>
    <property type="project" value="UniProtKB-SubCell"/>
</dbReference>
<dbReference type="SUPFAM" id="SSF81342">
    <property type="entry name" value="Transmembrane di-heme cytochromes"/>
    <property type="match status" value="1"/>
</dbReference>
<dbReference type="InterPro" id="IPR016174">
    <property type="entry name" value="Di-haem_cyt_TM"/>
</dbReference>
<feature type="transmembrane region" description="Helical" evidence="6">
    <location>
        <begin position="12"/>
        <end position="36"/>
    </location>
</feature>
<dbReference type="RefSeq" id="WP_182412208.1">
    <property type="nucleotide sequence ID" value="NZ_CP055153.1"/>
</dbReference>
<keyword evidence="5 6" id="KW-0472">Membrane</keyword>
<dbReference type="KEGG" id="add:HUW48_17720"/>
<keyword evidence="9" id="KW-1185">Reference proteome</keyword>
<keyword evidence="2" id="KW-1003">Cell membrane</keyword>
<evidence type="ECO:0000256" key="3">
    <source>
        <dbReference type="ARBA" id="ARBA00022692"/>
    </source>
</evidence>
<evidence type="ECO:0000313" key="9">
    <source>
        <dbReference type="Proteomes" id="UP000514509"/>
    </source>
</evidence>
<protein>
    <submittedName>
        <fullName evidence="8">Cytochrome b/b6 domain-containing protein</fullName>
    </submittedName>
</protein>
<dbReference type="GO" id="GO:0009055">
    <property type="term" value="F:electron transfer activity"/>
    <property type="evidence" value="ECO:0007669"/>
    <property type="project" value="InterPro"/>
</dbReference>
<keyword evidence="3 6" id="KW-0812">Transmembrane</keyword>
<proteinExistence type="predicted"/>
<reference evidence="8 9" key="1">
    <citation type="submission" date="2020-08" db="EMBL/GenBank/DDBJ databases">
        <title>Adhaeribacter dokdonensis sp. nov., isolated from the rhizosphere of Elymus tsukushiensis, a plant native to the Dokdo Islands, Republic of Korea.</title>
        <authorList>
            <person name="Ghim S.Y."/>
        </authorList>
    </citation>
    <scope>NUCLEOTIDE SEQUENCE [LARGE SCALE GENOMIC DNA]</scope>
    <source>
        <strain evidence="8 9">KUDC8001</strain>
    </source>
</reference>
<sequence length="224" mass="26057">MKQIIEKHPLAIRWFHWVNFPVLIIMIWSGLLIYWANDVYKLGWGDITLLAFFPDSFYKALKIPFRLAEGMSLHFMFMWLFLLNGLLYVLYTLFSGEWRYLLPNRYSFREAWQVLLFDLGISKIQPPVRKFNGAQQIAYTSVIVMGLGSVLTGLAIYKPIQLACLCSLLGGYAFARMLHFILTIGYVLFFLIHILQVIRAGWNNFQAMITGFEIKQPNKTNPNT</sequence>
<evidence type="ECO:0000313" key="8">
    <source>
        <dbReference type="EMBL" id="QMU29748.1"/>
    </source>
</evidence>
<evidence type="ECO:0000256" key="4">
    <source>
        <dbReference type="ARBA" id="ARBA00022989"/>
    </source>
</evidence>
<comment type="subcellular location">
    <subcellularLocation>
        <location evidence="1">Cell membrane</location>
        <topology evidence="1">Multi-pass membrane protein</topology>
    </subcellularLocation>
</comment>
<dbReference type="Pfam" id="PF01292">
    <property type="entry name" value="Ni_hydr_CYTB"/>
    <property type="match status" value="1"/>
</dbReference>
<dbReference type="PANTHER" id="PTHR30485">
    <property type="entry name" value="NI/FE-HYDROGENASE 1 B-TYPE CYTOCHROME SUBUNIT"/>
    <property type="match status" value="1"/>
</dbReference>
<dbReference type="InterPro" id="IPR051542">
    <property type="entry name" value="Hydrogenase_cytochrome"/>
</dbReference>
<gene>
    <name evidence="8" type="ORF">HUW48_17720</name>
</gene>
<dbReference type="EMBL" id="CP055153">
    <property type="protein sequence ID" value="QMU29748.1"/>
    <property type="molecule type" value="Genomic_DNA"/>
</dbReference>
<evidence type="ECO:0000256" key="2">
    <source>
        <dbReference type="ARBA" id="ARBA00022475"/>
    </source>
</evidence>
<dbReference type="InterPro" id="IPR011577">
    <property type="entry name" value="Cyt_b561_bac/Ni-Hgenase"/>
</dbReference>
<evidence type="ECO:0000256" key="5">
    <source>
        <dbReference type="ARBA" id="ARBA00023136"/>
    </source>
</evidence>
<accession>A0A7L7LA92</accession>
<feature type="domain" description="Cytochrome b561 bacterial/Ni-hydrogenase" evidence="7">
    <location>
        <begin position="8"/>
        <end position="211"/>
    </location>
</feature>
<name>A0A7L7LA92_9BACT</name>
<dbReference type="Proteomes" id="UP000514509">
    <property type="component" value="Chromosome"/>
</dbReference>
<feature type="transmembrane region" description="Helical" evidence="6">
    <location>
        <begin position="178"/>
        <end position="198"/>
    </location>
</feature>
<feature type="transmembrane region" description="Helical" evidence="6">
    <location>
        <begin position="137"/>
        <end position="157"/>
    </location>
</feature>
<dbReference type="Gene3D" id="1.20.950.20">
    <property type="entry name" value="Transmembrane di-heme cytochromes, Chain C"/>
    <property type="match status" value="1"/>
</dbReference>
<keyword evidence="4 6" id="KW-1133">Transmembrane helix</keyword>
<dbReference type="AlphaFoldDB" id="A0A7L7LA92"/>
<evidence type="ECO:0000256" key="1">
    <source>
        <dbReference type="ARBA" id="ARBA00004651"/>
    </source>
</evidence>
<evidence type="ECO:0000256" key="6">
    <source>
        <dbReference type="SAM" id="Phobius"/>
    </source>
</evidence>
<organism evidence="8 9">
    <name type="scientific">Adhaeribacter radiodurans</name>
    <dbReference type="NCBI Taxonomy" id="2745197"/>
    <lineage>
        <taxon>Bacteria</taxon>
        <taxon>Pseudomonadati</taxon>
        <taxon>Bacteroidota</taxon>
        <taxon>Cytophagia</taxon>
        <taxon>Cytophagales</taxon>
        <taxon>Hymenobacteraceae</taxon>
        <taxon>Adhaeribacter</taxon>
    </lineage>
</organism>
<dbReference type="GO" id="GO:0022904">
    <property type="term" value="P:respiratory electron transport chain"/>
    <property type="evidence" value="ECO:0007669"/>
    <property type="project" value="InterPro"/>
</dbReference>
<evidence type="ECO:0000259" key="7">
    <source>
        <dbReference type="Pfam" id="PF01292"/>
    </source>
</evidence>
<dbReference type="PANTHER" id="PTHR30485:SF1">
    <property type="entry name" value="CYTOCHROME YDHU-RELATED"/>
    <property type="match status" value="1"/>
</dbReference>
<feature type="transmembrane region" description="Helical" evidence="6">
    <location>
        <begin position="73"/>
        <end position="94"/>
    </location>
</feature>
<dbReference type="GO" id="GO:0020037">
    <property type="term" value="F:heme binding"/>
    <property type="evidence" value="ECO:0007669"/>
    <property type="project" value="TreeGrafter"/>
</dbReference>